<dbReference type="SUPFAM" id="SSF54001">
    <property type="entry name" value="Cysteine proteinases"/>
    <property type="match status" value="1"/>
</dbReference>
<reference evidence="2" key="1">
    <citation type="journal article" date="2020" name="Nature">
        <title>Giant virus diversity and host interactions through global metagenomics.</title>
        <authorList>
            <person name="Schulz F."/>
            <person name="Roux S."/>
            <person name="Paez-Espino D."/>
            <person name="Jungbluth S."/>
            <person name="Walsh D.A."/>
            <person name="Denef V.J."/>
            <person name="McMahon K.D."/>
            <person name="Konstantinidis K.T."/>
            <person name="Eloe-Fadrosh E.A."/>
            <person name="Kyrpides N.C."/>
            <person name="Woyke T."/>
        </authorList>
    </citation>
    <scope>NUCLEOTIDE SEQUENCE</scope>
    <source>
        <strain evidence="2">GVMAG-M-3300027769-26</strain>
    </source>
</reference>
<name>A0A6C0LB17_9ZZZZ</name>
<dbReference type="InterPro" id="IPR038765">
    <property type="entry name" value="Papain-like_cys_pep_sf"/>
</dbReference>
<dbReference type="PROSITE" id="PS50235">
    <property type="entry name" value="USP_3"/>
    <property type="match status" value="1"/>
</dbReference>
<protein>
    <recommendedName>
        <fullName evidence="1">USP domain-containing protein</fullName>
    </recommendedName>
</protein>
<organism evidence="2">
    <name type="scientific">viral metagenome</name>
    <dbReference type="NCBI Taxonomy" id="1070528"/>
    <lineage>
        <taxon>unclassified sequences</taxon>
        <taxon>metagenomes</taxon>
        <taxon>organismal metagenomes</taxon>
    </lineage>
</organism>
<dbReference type="GO" id="GO:0016579">
    <property type="term" value="P:protein deubiquitination"/>
    <property type="evidence" value="ECO:0007669"/>
    <property type="project" value="InterPro"/>
</dbReference>
<dbReference type="InterPro" id="IPR028889">
    <property type="entry name" value="USP"/>
</dbReference>
<dbReference type="GO" id="GO:0004843">
    <property type="term" value="F:cysteine-type deubiquitinase activity"/>
    <property type="evidence" value="ECO:0007669"/>
    <property type="project" value="InterPro"/>
</dbReference>
<dbReference type="CDD" id="cd02257">
    <property type="entry name" value="Peptidase_C19"/>
    <property type="match status" value="1"/>
</dbReference>
<accession>A0A6C0LB17</accession>
<dbReference type="EMBL" id="MN740459">
    <property type="protein sequence ID" value="QHU27520.1"/>
    <property type="molecule type" value="Genomic_DNA"/>
</dbReference>
<evidence type="ECO:0000313" key="2">
    <source>
        <dbReference type="EMBL" id="QHU27520.1"/>
    </source>
</evidence>
<evidence type="ECO:0000259" key="1">
    <source>
        <dbReference type="PROSITE" id="PS50235"/>
    </source>
</evidence>
<feature type="domain" description="USP" evidence="1">
    <location>
        <begin position="35"/>
        <end position="323"/>
    </location>
</feature>
<dbReference type="InterPro" id="IPR001394">
    <property type="entry name" value="Peptidase_C19_UCH"/>
</dbReference>
<dbReference type="AlphaFoldDB" id="A0A6C0LB17"/>
<dbReference type="Gene3D" id="3.90.70.10">
    <property type="entry name" value="Cysteine proteinases"/>
    <property type="match status" value="1"/>
</dbReference>
<sequence>MKDCPSEKILNPITNRCVSKKGKIGAKILKDNKDINISNEHNSCFIDSLLVALFHFKNRVIYNMFFRINKLEHRYAQRIQTELYNIYEYINKSKDIENKKCNMIRKYLEKYYRELVKINENNRIFFNNRDNWLKQQIDVFELITYFDKIFNFKLNVKIRDGDNKYKKNMIQEISSFYLMGKSKLDISTLIPYRLDRYDFDSNNYYKNSKGKLIKYYEKEYNILKTNGVLIIEIYRNIGEETKLATKIIYPNTIKISGDKKELKLRSIILHKGETVESGHYTALLKRNGKTYEYDDIRDTKVKEITPEYEKSMRKDIVCLIYAR</sequence>
<proteinExistence type="predicted"/>
<dbReference type="Pfam" id="PF00443">
    <property type="entry name" value="UCH"/>
    <property type="match status" value="1"/>
</dbReference>